<protein>
    <submittedName>
        <fullName evidence="2">Lytic transglycosylase domain-containing protein</fullName>
    </submittedName>
</protein>
<organism evidence="2 3">
    <name type="scientific">Candidatus Segetimicrobium genomatis</name>
    <dbReference type="NCBI Taxonomy" id="2569760"/>
    <lineage>
        <taxon>Bacteria</taxon>
        <taxon>Bacillati</taxon>
        <taxon>Candidatus Sysuimicrobiota</taxon>
        <taxon>Candidatus Sysuimicrobiia</taxon>
        <taxon>Candidatus Sysuimicrobiales</taxon>
        <taxon>Candidatus Segetimicrobiaceae</taxon>
        <taxon>Candidatus Segetimicrobium</taxon>
    </lineage>
</organism>
<dbReference type="SUPFAM" id="SSF53955">
    <property type="entry name" value="Lysozyme-like"/>
    <property type="match status" value="1"/>
</dbReference>
<dbReference type="AlphaFoldDB" id="A0A537JEB1"/>
<dbReference type="InterPro" id="IPR023346">
    <property type="entry name" value="Lysozyme-like_dom_sf"/>
</dbReference>
<evidence type="ECO:0000313" key="2">
    <source>
        <dbReference type="EMBL" id="TMI81859.1"/>
    </source>
</evidence>
<dbReference type="CDD" id="cd00254">
    <property type="entry name" value="LT-like"/>
    <property type="match status" value="1"/>
</dbReference>
<gene>
    <name evidence="2" type="ORF">E6H04_05865</name>
</gene>
<dbReference type="PANTHER" id="PTHR37423:SF2">
    <property type="entry name" value="MEMBRANE-BOUND LYTIC MUREIN TRANSGLYCOSYLASE C"/>
    <property type="match status" value="1"/>
</dbReference>
<sequence>MGAGRMEEAETYFHEGLRRPHGARQERIIRGWLARLDFLREQAEAERPTPIPHPDANSIAALARASNPALTSQEAIWMGEHVVAAARQAGLDPFFFAAVVYIESGFHPGVRSRAGAIGLGQLSSQTARSAGVDRHDPWGNLLGAAMTLKVYYVRFGDWSLALAAYNAGPGAVRRYRGIPPYAETRWYVAAVWAVYRRISPTG</sequence>
<dbReference type="InterPro" id="IPR008258">
    <property type="entry name" value="Transglycosylase_SLT_dom_1"/>
</dbReference>
<evidence type="ECO:0000259" key="1">
    <source>
        <dbReference type="Pfam" id="PF01464"/>
    </source>
</evidence>
<evidence type="ECO:0000313" key="3">
    <source>
        <dbReference type="Proteomes" id="UP000320048"/>
    </source>
</evidence>
<dbReference type="PANTHER" id="PTHR37423">
    <property type="entry name" value="SOLUBLE LYTIC MUREIN TRANSGLYCOSYLASE-RELATED"/>
    <property type="match status" value="1"/>
</dbReference>
<comment type="caution">
    <text evidence="2">The sequence shown here is derived from an EMBL/GenBank/DDBJ whole genome shotgun (WGS) entry which is preliminary data.</text>
</comment>
<proteinExistence type="predicted"/>
<dbReference type="Pfam" id="PF01464">
    <property type="entry name" value="SLT"/>
    <property type="match status" value="1"/>
</dbReference>
<feature type="domain" description="Transglycosylase SLT" evidence="1">
    <location>
        <begin position="84"/>
        <end position="177"/>
    </location>
</feature>
<dbReference type="EMBL" id="VBAO01000152">
    <property type="protein sequence ID" value="TMI81859.1"/>
    <property type="molecule type" value="Genomic_DNA"/>
</dbReference>
<dbReference type="Proteomes" id="UP000320048">
    <property type="component" value="Unassembled WGS sequence"/>
</dbReference>
<reference evidence="2 3" key="1">
    <citation type="journal article" date="2019" name="Nat. Microbiol.">
        <title>Mediterranean grassland soil C-N compound turnover is dependent on rainfall and depth, and is mediated by genomically divergent microorganisms.</title>
        <authorList>
            <person name="Diamond S."/>
            <person name="Andeer P.F."/>
            <person name="Li Z."/>
            <person name="Crits-Christoph A."/>
            <person name="Burstein D."/>
            <person name="Anantharaman K."/>
            <person name="Lane K.R."/>
            <person name="Thomas B.C."/>
            <person name="Pan C."/>
            <person name="Northen T.R."/>
            <person name="Banfield J.F."/>
        </authorList>
    </citation>
    <scope>NUCLEOTIDE SEQUENCE [LARGE SCALE GENOMIC DNA]</scope>
    <source>
        <strain evidence="2">NP_7</strain>
    </source>
</reference>
<accession>A0A537JEB1</accession>
<name>A0A537JEB1_9BACT</name>
<dbReference type="Gene3D" id="1.10.530.10">
    <property type="match status" value="1"/>
</dbReference>